<accession>A0ABD5WLX4</accession>
<comment type="caution">
    <text evidence="2">The sequence shown here is derived from an EMBL/GenBank/DDBJ whole genome shotgun (WGS) entry which is preliminary data.</text>
</comment>
<protein>
    <submittedName>
        <fullName evidence="2">Uncharacterized protein</fullName>
    </submittedName>
</protein>
<feature type="compositionally biased region" description="Polar residues" evidence="1">
    <location>
        <begin position="69"/>
        <end position="80"/>
    </location>
</feature>
<organism evidence="2 3">
    <name type="scientific">Halorussus caseinilyticus</name>
    <dbReference type="NCBI Taxonomy" id="3034025"/>
    <lineage>
        <taxon>Archaea</taxon>
        <taxon>Methanobacteriati</taxon>
        <taxon>Methanobacteriota</taxon>
        <taxon>Stenosarchaea group</taxon>
        <taxon>Halobacteria</taxon>
        <taxon>Halobacteriales</taxon>
        <taxon>Haladaptataceae</taxon>
        <taxon>Halorussus</taxon>
    </lineage>
</organism>
<name>A0ABD5WLX4_9EURY</name>
<keyword evidence="3" id="KW-1185">Reference proteome</keyword>
<dbReference type="Proteomes" id="UP001596407">
    <property type="component" value="Unassembled WGS sequence"/>
</dbReference>
<dbReference type="EMBL" id="JBHSZH010000005">
    <property type="protein sequence ID" value="MFC7081547.1"/>
    <property type="molecule type" value="Genomic_DNA"/>
</dbReference>
<proteinExistence type="predicted"/>
<sequence length="80" mass="8436">MWRIPDGGFADAFYVSVDGRNVTIVNAPTVEQLSEVRPDVGPIATTDATNETDAGDETTTEDESVSIEVETNATTTTADG</sequence>
<gene>
    <name evidence="2" type="ORF">ACFQJ6_16940</name>
</gene>
<dbReference type="AlphaFoldDB" id="A0ABD5WLX4"/>
<evidence type="ECO:0000313" key="2">
    <source>
        <dbReference type="EMBL" id="MFC7081547.1"/>
    </source>
</evidence>
<dbReference type="RefSeq" id="WP_382210083.1">
    <property type="nucleotide sequence ID" value="NZ_JBHSZH010000005.1"/>
</dbReference>
<evidence type="ECO:0000313" key="3">
    <source>
        <dbReference type="Proteomes" id="UP001596407"/>
    </source>
</evidence>
<reference evidence="2 3" key="1">
    <citation type="journal article" date="2019" name="Int. J. Syst. Evol. Microbiol.">
        <title>The Global Catalogue of Microorganisms (GCM) 10K type strain sequencing project: providing services to taxonomists for standard genome sequencing and annotation.</title>
        <authorList>
            <consortium name="The Broad Institute Genomics Platform"/>
            <consortium name="The Broad Institute Genome Sequencing Center for Infectious Disease"/>
            <person name="Wu L."/>
            <person name="Ma J."/>
        </authorList>
    </citation>
    <scope>NUCLEOTIDE SEQUENCE [LARGE SCALE GENOMIC DNA]</scope>
    <source>
        <strain evidence="2 3">DT72</strain>
    </source>
</reference>
<evidence type="ECO:0000256" key="1">
    <source>
        <dbReference type="SAM" id="MobiDB-lite"/>
    </source>
</evidence>
<feature type="region of interest" description="Disordered" evidence="1">
    <location>
        <begin position="36"/>
        <end position="80"/>
    </location>
</feature>
<feature type="compositionally biased region" description="Acidic residues" evidence="1">
    <location>
        <begin position="53"/>
        <end position="65"/>
    </location>
</feature>